<evidence type="ECO:0000313" key="4">
    <source>
        <dbReference type="EMBL" id="MBE0348104.1"/>
    </source>
</evidence>
<dbReference type="AlphaFoldDB" id="A0A8I0N016"/>
<dbReference type="PANTHER" id="PTHR44019">
    <property type="entry name" value="WD REPEAT-CONTAINING PROTEIN 55"/>
    <property type="match status" value="1"/>
</dbReference>
<dbReference type="PROSITE" id="PS50294">
    <property type="entry name" value="WD_REPEATS_REGION"/>
    <property type="match status" value="1"/>
</dbReference>
<sequence length="337" mass="37151">MVKLVNIKWKSLLASLIMLGVSALVGCGPDISKSILTIEHASRGAFSAALSADGNYSLVSSIEHGAVLWDNQEQGLKYQWRHSNASDDLIHSLALANDNSTAVTANDNTFAVWSLENGQNLGYFEIESGTIRDIAISNAGKYVLYARSDNVVVHLDLESGRRIEFLGHQENINSIAMSPNGHFALTGGNDYAAYFWDTRTGQVIHRFNHPSRVTKVALDEQGRFAFTADSMKKASIWQLTSGDLKAQLQYIARQKIFSAVRFNQDASLLATGSPNRELALWRVSDGERIQTWRVQPREGSRPKSAVVFDVAFQENDSALLTESSSGLLEKFAQVEKP</sequence>
<evidence type="ECO:0008006" key="6">
    <source>
        <dbReference type="Google" id="ProtNLM"/>
    </source>
</evidence>
<evidence type="ECO:0000256" key="3">
    <source>
        <dbReference type="PROSITE-ProRule" id="PRU00221"/>
    </source>
</evidence>
<dbReference type="SMART" id="SM00320">
    <property type="entry name" value="WD40"/>
    <property type="match status" value="6"/>
</dbReference>
<proteinExistence type="predicted"/>
<dbReference type="InterPro" id="IPR019775">
    <property type="entry name" value="WD40_repeat_CS"/>
</dbReference>
<dbReference type="PANTHER" id="PTHR44019:SF8">
    <property type="entry name" value="POC1 CENTRIOLAR PROTEIN HOMOLOG"/>
    <property type="match status" value="1"/>
</dbReference>
<reference evidence="4 5" key="1">
    <citation type="submission" date="2015-06" db="EMBL/GenBank/DDBJ databases">
        <title>Genome sequence of Pseudoalteromonas peptidolytica.</title>
        <authorList>
            <person name="Xie B.-B."/>
            <person name="Rong J.-C."/>
            <person name="Qin Q.-L."/>
            <person name="Zhang Y.-Z."/>
        </authorList>
    </citation>
    <scope>NUCLEOTIDE SEQUENCE [LARGE SCALE GENOMIC DNA]</scope>
    <source>
        <strain evidence="4 5">F12-50-A1</strain>
    </source>
</reference>
<protein>
    <recommendedName>
        <fullName evidence="6">Translation initiation factor beta propellor-like domain-containing protein</fullName>
    </recommendedName>
</protein>
<evidence type="ECO:0000256" key="1">
    <source>
        <dbReference type="ARBA" id="ARBA00022574"/>
    </source>
</evidence>
<dbReference type="Gene3D" id="2.130.10.10">
    <property type="entry name" value="YVTN repeat-like/Quinoprotein amine dehydrogenase"/>
    <property type="match status" value="2"/>
</dbReference>
<keyword evidence="5" id="KW-1185">Reference proteome</keyword>
<dbReference type="InterPro" id="IPR001680">
    <property type="entry name" value="WD40_rpt"/>
</dbReference>
<organism evidence="4 5">
    <name type="scientific">Pseudoalteromonas peptidolytica F12-50-A1</name>
    <dbReference type="NCBI Taxonomy" id="1315280"/>
    <lineage>
        <taxon>Bacteria</taxon>
        <taxon>Pseudomonadati</taxon>
        <taxon>Pseudomonadota</taxon>
        <taxon>Gammaproteobacteria</taxon>
        <taxon>Alteromonadales</taxon>
        <taxon>Pseudoalteromonadaceae</taxon>
        <taxon>Pseudoalteromonas</taxon>
    </lineage>
</organism>
<dbReference type="Proteomes" id="UP000660708">
    <property type="component" value="Unassembled WGS sequence"/>
</dbReference>
<dbReference type="RefSeq" id="WP_147390646.1">
    <property type="nucleotide sequence ID" value="NZ_AQHF01000030.1"/>
</dbReference>
<feature type="repeat" description="WD" evidence="3">
    <location>
        <begin position="250"/>
        <end position="291"/>
    </location>
</feature>
<dbReference type="PROSITE" id="PS50082">
    <property type="entry name" value="WD_REPEATS_2"/>
    <property type="match status" value="2"/>
</dbReference>
<keyword evidence="2" id="KW-0677">Repeat</keyword>
<dbReference type="EMBL" id="AQHF01000030">
    <property type="protein sequence ID" value="MBE0348104.1"/>
    <property type="molecule type" value="Genomic_DNA"/>
</dbReference>
<dbReference type="SUPFAM" id="SSF50978">
    <property type="entry name" value="WD40 repeat-like"/>
    <property type="match status" value="1"/>
</dbReference>
<keyword evidence="1 3" id="KW-0853">WD repeat</keyword>
<accession>A0A8I0N016</accession>
<comment type="caution">
    <text evidence="4">The sequence shown here is derived from an EMBL/GenBank/DDBJ whole genome shotgun (WGS) entry which is preliminary data.</text>
</comment>
<gene>
    <name evidence="4" type="ORF">PPEP_a3213</name>
</gene>
<dbReference type="InterPro" id="IPR050505">
    <property type="entry name" value="WDR55/POC1"/>
</dbReference>
<dbReference type="InterPro" id="IPR036322">
    <property type="entry name" value="WD40_repeat_dom_sf"/>
</dbReference>
<evidence type="ECO:0000256" key="2">
    <source>
        <dbReference type="ARBA" id="ARBA00022737"/>
    </source>
</evidence>
<dbReference type="InterPro" id="IPR015943">
    <property type="entry name" value="WD40/YVTN_repeat-like_dom_sf"/>
</dbReference>
<evidence type="ECO:0000313" key="5">
    <source>
        <dbReference type="Proteomes" id="UP000660708"/>
    </source>
</evidence>
<name>A0A8I0N016_9GAMM</name>
<dbReference type="PROSITE" id="PS00678">
    <property type="entry name" value="WD_REPEATS_1"/>
    <property type="match status" value="1"/>
</dbReference>
<dbReference type="Pfam" id="PF00400">
    <property type="entry name" value="WD40"/>
    <property type="match status" value="1"/>
</dbReference>
<feature type="repeat" description="WD" evidence="3">
    <location>
        <begin position="165"/>
        <end position="206"/>
    </location>
</feature>
<dbReference type="PROSITE" id="PS51257">
    <property type="entry name" value="PROKAR_LIPOPROTEIN"/>
    <property type="match status" value="1"/>
</dbReference>